<reference evidence="2" key="1">
    <citation type="submission" date="2020-11" db="EMBL/GenBank/DDBJ databases">
        <authorList>
            <person name="Tran Van P."/>
        </authorList>
    </citation>
    <scope>NUCLEOTIDE SEQUENCE</scope>
</reference>
<keyword evidence="1" id="KW-0812">Transmembrane</keyword>
<keyword evidence="1" id="KW-0472">Membrane</keyword>
<evidence type="ECO:0000313" key="2">
    <source>
        <dbReference type="EMBL" id="CAD7411378.1"/>
    </source>
</evidence>
<dbReference type="AlphaFoldDB" id="A0A7R9DB59"/>
<name>A0A7R9DB59_TIMCR</name>
<evidence type="ECO:0000256" key="1">
    <source>
        <dbReference type="SAM" id="Phobius"/>
    </source>
</evidence>
<protein>
    <submittedName>
        <fullName evidence="2">Uncharacterized protein</fullName>
    </submittedName>
</protein>
<keyword evidence="1" id="KW-1133">Transmembrane helix</keyword>
<sequence length="173" mass="19054">MVDYFKDMVVGPDRRRFESGEISRLKKWNLGYSLTVFITQVTMVNSNNVWLVTVAALASLMVLTASAQQFYANGRYGKRGEINVAANALVVLSSTAEDGEIEVRISSTKQMAEKTRDKQKKTVTPPPHPLLFFNSLAVTFFTSPHQGGLAESRSASQMAGRLSAGAIIHEDRI</sequence>
<accession>A0A7R9DB59</accession>
<dbReference type="EMBL" id="OC322191">
    <property type="protein sequence ID" value="CAD7411378.1"/>
    <property type="molecule type" value="Genomic_DNA"/>
</dbReference>
<proteinExistence type="predicted"/>
<organism evidence="2">
    <name type="scientific">Timema cristinae</name>
    <name type="common">Walking stick</name>
    <dbReference type="NCBI Taxonomy" id="61476"/>
    <lineage>
        <taxon>Eukaryota</taxon>
        <taxon>Metazoa</taxon>
        <taxon>Ecdysozoa</taxon>
        <taxon>Arthropoda</taxon>
        <taxon>Hexapoda</taxon>
        <taxon>Insecta</taxon>
        <taxon>Pterygota</taxon>
        <taxon>Neoptera</taxon>
        <taxon>Polyneoptera</taxon>
        <taxon>Phasmatodea</taxon>
        <taxon>Timematodea</taxon>
        <taxon>Timematoidea</taxon>
        <taxon>Timematidae</taxon>
        <taxon>Timema</taxon>
    </lineage>
</organism>
<feature type="transmembrane region" description="Helical" evidence="1">
    <location>
        <begin position="49"/>
        <end position="71"/>
    </location>
</feature>
<gene>
    <name evidence="2" type="ORF">TCEB3V08_LOCUS10911</name>
</gene>